<proteinExistence type="predicted"/>
<evidence type="ECO:0000313" key="1">
    <source>
        <dbReference type="EMBL" id="GAG05088.1"/>
    </source>
</evidence>
<dbReference type="InterPro" id="IPR003831">
    <property type="entry name" value="DUF211"/>
</dbReference>
<dbReference type="PANTHER" id="PTHR42240">
    <property type="entry name" value="DUF211 DOMAIN-CONTAINING PROTEIN"/>
    <property type="match status" value="1"/>
</dbReference>
<dbReference type="AlphaFoldDB" id="X0UXR0"/>
<dbReference type="InterPro" id="IPR023129">
    <property type="entry name" value="MTH889-like_dom_sf"/>
</dbReference>
<dbReference type="Pfam" id="PF02680">
    <property type="entry name" value="DUF211"/>
    <property type="match status" value="1"/>
</dbReference>
<reference evidence="1" key="1">
    <citation type="journal article" date="2014" name="Front. Microbiol.">
        <title>High frequency of phylogenetically diverse reductive dehalogenase-homologous genes in deep subseafloor sedimentary metagenomes.</title>
        <authorList>
            <person name="Kawai M."/>
            <person name="Futagami T."/>
            <person name="Toyoda A."/>
            <person name="Takaki Y."/>
            <person name="Nishi S."/>
            <person name="Hori S."/>
            <person name="Arai W."/>
            <person name="Tsubouchi T."/>
            <person name="Morono Y."/>
            <person name="Uchiyama I."/>
            <person name="Ito T."/>
            <person name="Fujiyama A."/>
            <person name="Inagaki F."/>
            <person name="Takami H."/>
        </authorList>
    </citation>
    <scope>NUCLEOTIDE SEQUENCE</scope>
    <source>
        <strain evidence="1">Expedition CK06-06</strain>
    </source>
</reference>
<protein>
    <recommendedName>
        <fullName evidence="2">DUF211 domain-containing protein</fullName>
    </recommendedName>
</protein>
<gene>
    <name evidence="1" type="ORF">S01H1_42235</name>
</gene>
<organism evidence="1">
    <name type="scientific">marine sediment metagenome</name>
    <dbReference type="NCBI Taxonomy" id="412755"/>
    <lineage>
        <taxon>unclassified sequences</taxon>
        <taxon>metagenomes</taxon>
        <taxon>ecological metagenomes</taxon>
    </lineage>
</organism>
<dbReference type="EMBL" id="BARS01026836">
    <property type="protein sequence ID" value="GAG05088.1"/>
    <property type="molecule type" value="Genomic_DNA"/>
</dbReference>
<comment type="caution">
    <text evidence="1">The sequence shown here is derived from an EMBL/GenBank/DDBJ whole genome shotgun (WGS) entry which is preliminary data.</text>
</comment>
<name>X0UXR0_9ZZZZ</name>
<accession>X0UXR0</accession>
<evidence type="ECO:0008006" key="2">
    <source>
        <dbReference type="Google" id="ProtNLM"/>
    </source>
</evidence>
<dbReference type="Gene3D" id="3.30.70.1340">
    <property type="entry name" value="MTH889-like domain"/>
    <property type="match status" value="1"/>
</dbReference>
<dbReference type="SUPFAM" id="SSF160363">
    <property type="entry name" value="MTH889-like"/>
    <property type="match status" value="1"/>
</dbReference>
<sequence length="95" mass="10448">MANIRRIVLDVLKPHSPNILEIAKQLADLVGVDGVDISLIEMDQKVENVKITCEGDSIKYEQVEEIIKINGASIHSLDKISVGTSLIEEAVTHQD</sequence>
<dbReference type="PANTHER" id="PTHR42240:SF1">
    <property type="entry name" value="DUF211 DOMAIN-CONTAINING PROTEIN"/>
    <property type="match status" value="1"/>
</dbReference>